<dbReference type="PROSITE" id="PS50199">
    <property type="entry name" value="ZF_RANBP2_2"/>
    <property type="match status" value="2"/>
</dbReference>
<dbReference type="Pfam" id="PF00641">
    <property type="entry name" value="Zn_ribbon_RanBP"/>
    <property type="match status" value="1"/>
</dbReference>
<evidence type="ECO:0000256" key="4">
    <source>
        <dbReference type="PROSITE-ProRule" id="PRU00322"/>
    </source>
</evidence>
<dbReference type="InterPro" id="IPR036443">
    <property type="entry name" value="Znf_RanBP2_sf"/>
</dbReference>
<protein>
    <recommendedName>
        <fullName evidence="6">RanBP2-type domain-containing protein</fullName>
    </recommendedName>
</protein>
<evidence type="ECO:0000259" key="6">
    <source>
        <dbReference type="PROSITE" id="PS50199"/>
    </source>
</evidence>
<dbReference type="PROSITE" id="PS01358">
    <property type="entry name" value="ZF_RANBP2_1"/>
    <property type="match status" value="1"/>
</dbReference>
<dbReference type="SUPFAM" id="SSF90209">
    <property type="entry name" value="Ran binding protein zinc finger-like"/>
    <property type="match status" value="1"/>
</dbReference>
<dbReference type="GO" id="GO:0003729">
    <property type="term" value="F:mRNA binding"/>
    <property type="evidence" value="ECO:0007669"/>
    <property type="project" value="TreeGrafter"/>
</dbReference>
<feature type="region of interest" description="Disordered" evidence="5">
    <location>
        <begin position="260"/>
        <end position="285"/>
    </location>
</feature>
<evidence type="ECO:0000256" key="2">
    <source>
        <dbReference type="ARBA" id="ARBA00022771"/>
    </source>
</evidence>
<dbReference type="Gene3D" id="4.10.1060.10">
    <property type="entry name" value="Zinc finger, RanBP2-type"/>
    <property type="match status" value="2"/>
</dbReference>
<keyword evidence="2 4" id="KW-0863">Zinc-finger</keyword>
<dbReference type="EMBL" id="CM017610">
    <property type="protein sequence ID" value="TYI43570.1"/>
    <property type="molecule type" value="Genomic_DNA"/>
</dbReference>
<sequence length="488" mass="56228">MKKLFRSSYNEFMYTALKIHFQKFGFPFVPISYVHNFTRTLHSNSKFDVVLNELAELHPPKPSSHAAQSPSGMDVPFDHERPTKRNESAVHISHLWQEWVDLMECLLRRGYFDRDGNPFENGQLGSKEANSIRTVCLNFARDRFSLIRYFSRKDIQIIVGCGCPSLDRKVVNSGKRLRAHVGIDEGNVCSSCKLRGSCDRAYVKAREDQGGRTVDVMRILLTYGLDSITSSVENKPCQNKSVKESVRTLLKEMVDYGSKDQQADMPNAAPSRGDASLHDHSSTQGHIKVPMKPSDWLCPKCNFLKFARNIKCLHCDGLFEERLRQLREDQDHLPLKKGDWICERCNYINFRRNMVCLKCDHKRPKVPNASGTCTGEFEGSIGKSTRRDRKQSKDSDRWRFVHEDNEDEECLDSRTENSKFTDFPITRSRTTWSFNIGKCESTLEMEAKNKSLPTVMQNDGSKCTDSQRKLELLECSDDEEMSGWFRRR</sequence>
<dbReference type="PANTHER" id="PTHR23111:SF23">
    <property type="entry name" value="RAN BP2_NZF ZINC FINGER-LIKE SUPERFAMILY PROTEIN"/>
    <property type="match status" value="1"/>
</dbReference>
<dbReference type="Proteomes" id="UP000322667">
    <property type="component" value="Chromosome A01"/>
</dbReference>
<gene>
    <name evidence="7" type="ORF">ES332_A01G179100v1</name>
</gene>
<evidence type="ECO:0000256" key="5">
    <source>
        <dbReference type="SAM" id="MobiDB-lite"/>
    </source>
</evidence>
<evidence type="ECO:0000313" key="7">
    <source>
        <dbReference type="EMBL" id="TYI43570.1"/>
    </source>
</evidence>
<keyword evidence="8" id="KW-1185">Reference proteome</keyword>
<evidence type="ECO:0000313" key="8">
    <source>
        <dbReference type="Proteomes" id="UP000322667"/>
    </source>
</evidence>
<accession>A0A5D2RUG9</accession>
<dbReference type="InterPro" id="IPR001876">
    <property type="entry name" value="Znf_RanBP2"/>
</dbReference>
<dbReference type="AlphaFoldDB" id="A0A5D2RUG9"/>
<keyword evidence="1" id="KW-0479">Metal-binding</keyword>
<keyword evidence="3" id="KW-0862">Zinc</keyword>
<reference evidence="7 8" key="1">
    <citation type="submission" date="2019-07" db="EMBL/GenBank/DDBJ databases">
        <title>WGS assembly of Gossypium tomentosum.</title>
        <authorList>
            <person name="Chen Z.J."/>
            <person name="Sreedasyam A."/>
            <person name="Ando A."/>
            <person name="Song Q."/>
            <person name="De L."/>
            <person name="Hulse-Kemp A."/>
            <person name="Ding M."/>
            <person name="Ye W."/>
            <person name="Kirkbride R."/>
            <person name="Jenkins J."/>
            <person name="Plott C."/>
            <person name="Lovell J."/>
            <person name="Lin Y.-M."/>
            <person name="Vaughn R."/>
            <person name="Liu B."/>
            <person name="Li W."/>
            <person name="Simpson S."/>
            <person name="Scheffler B."/>
            <person name="Saski C."/>
            <person name="Grover C."/>
            <person name="Hu G."/>
            <person name="Conover J."/>
            <person name="Carlson J."/>
            <person name="Shu S."/>
            <person name="Boston L."/>
            <person name="Williams M."/>
            <person name="Peterson D."/>
            <person name="Mcgee K."/>
            <person name="Jones D."/>
            <person name="Wendel J."/>
            <person name="Stelly D."/>
            <person name="Grimwood J."/>
            <person name="Schmutz J."/>
        </authorList>
    </citation>
    <scope>NUCLEOTIDE SEQUENCE [LARGE SCALE GENOMIC DNA]</scope>
    <source>
        <strain evidence="7">7179.01</strain>
    </source>
</reference>
<dbReference type="GO" id="GO:0005737">
    <property type="term" value="C:cytoplasm"/>
    <property type="evidence" value="ECO:0007669"/>
    <property type="project" value="TreeGrafter"/>
</dbReference>
<feature type="domain" description="RanBP2-type" evidence="6">
    <location>
        <begin position="292"/>
        <end position="321"/>
    </location>
</feature>
<organism evidence="7 8">
    <name type="scientific">Gossypium tomentosum</name>
    <name type="common">Hawaiian cotton</name>
    <name type="synonym">Gossypium sandvicense</name>
    <dbReference type="NCBI Taxonomy" id="34277"/>
    <lineage>
        <taxon>Eukaryota</taxon>
        <taxon>Viridiplantae</taxon>
        <taxon>Streptophyta</taxon>
        <taxon>Embryophyta</taxon>
        <taxon>Tracheophyta</taxon>
        <taxon>Spermatophyta</taxon>
        <taxon>Magnoliopsida</taxon>
        <taxon>eudicotyledons</taxon>
        <taxon>Gunneridae</taxon>
        <taxon>Pentapetalae</taxon>
        <taxon>rosids</taxon>
        <taxon>malvids</taxon>
        <taxon>Malvales</taxon>
        <taxon>Malvaceae</taxon>
        <taxon>Malvoideae</taxon>
        <taxon>Gossypium</taxon>
    </lineage>
</organism>
<feature type="domain" description="RanBP2-type" evidence="6">
    <location>
        <begin position="336"/>
        <end position="365"/>
    </location>
</feature>
<evidence type="ECO:0000256" key="1">
    <source>
        <dbReference type="ARBA" id="ARBA00022723"/>
    </source>
</evidence>
<dbReference type="PANTHER" id="PTHR23111">
    <property type="entry name" value="ZINC FINGER PROTEIN"/>
    <property type="match status" value="1"/>
</dbReference>
<name>A0A5D2RUG9_GOSTO</name>
<dbReference type="SMART" id="SM00547">
    <property type="entry name" value="ZnF_RBZ"/>
    <property type="match status" value="2"/>
</dbReference>
<evidence type="ECO:0000256" key="3">
    <source>
        <dbReference type="ARBA" id="ARBA00022833"/>
    </source>
</evidence>
<dbReference type="GO" id="GO:0008270">
    <property type="term" value="F:zinc ion binding"/>
    <property type="evidence" value="ECO:0007669"/>
    <property type="project" value="UniProtKB-KW"/>
</dbReference>
<proteinExistence type="predicted"/>